<dbReference type="Proteomes" id="UP000244005">
    <property type="component" value="Unassembled WGS sequence"/>
</dbReference>
<proteinExistence type="predicted"/>
<keyword evidence="4" id="KW-1185">Reference proteome</keyword>
<dbReference type="AlphaFoldDB" id="A0A2R6WRX2"/>
<sequence length="438" mass="47543">MMLSTFLARGLKASVDLCSKSPSPSPWTGNSVVGTRGGFGYDSGVPLGYKARPGPVARRMASFARPQKAVLARSRRGATGAAAAAGAGAGAMRKHRAGAAGGAGGASCTGSKFVVSLLAASLVAFFILFGFTFRGSHVSQSQELDGSGSFAMDELDASGGGEGEEQEEKEMRRAQEDGDAVSVYGYEIVREYDHDPRAFTQGLLYSGNGTLYESTGLYGQSTVREVDLLTGKVRRAQRMSASEFGEGLTLWKDRLLQVTWRNQKVFIYDQKTLLPKGQISHHMTDGWGLTTSDEHIIGSDGTAKLYFMKPETFEDVKVLTVKDEDKEVGWLNELEFVNGEIWANIWQGECIARISPDNGKVTGWILLQGLRSSLLARGAQNMDVLNGIAWDKEGDKLYVTGKMWPKLFEIKLLYKTHNTNGSLESVRTLCNIGQNGFT</sequence>
<dbReference type="OrthoDB" id="409395at2759"/>
<gene>
    <name evidence="3" type="ORF">MARPO_0062s0028</name>
</gene>
<keyword evidence="2" id="KW-0472">Membrane</keyword>
<reference evidence="4" key="1">
    <citation type="journal article" date="2017" name="Cell">
        <title>Insights into land plant evolution garnered from the Marchantia polymorpha genome.</title>
        <authorList>
            <person name="Bowman J.L."/>
            <person name="Kohchi T."/>
            <person name="Yamato K.T."/>
            <person name="Jenkins J."/>
            <person name="Shu S."/>
            <person name="Ishizaki K."/>
            <person name="Yamaoka S."/>
            <person name="Nishihama R."/>
            <person name="Nakamura Y."/>
            <person name="Berger F."/>
            <person name="Adam C."/>
            <person name="Aki S.S."/>
            <person name="Althoff F."/>
            <person name="Araki T."/>
            <person name="Arteaga-Vazquez M.A."/>
            <person name="Balasubrmanian S."/>
            <person name="Barry K."/>
            <person name="Bauer D."/>
            <person name="Boehm C.R."/>
            <person name="Briginshaw L."/>
            <person name="Caballero-Perez J."/>
            <person name="Catarino B."/>
            <person name="Chen F."/>
            <person name="Chiyoda S."/>
            <person name="Chovatia M."/>
            <person name="Davies K.M."/>
            <person name="Delmans M."/>
            <person name="Demura T."/>
            <person name="Dierschke T."/>
            <person name="Dolan L."/>
            <person name="Dorantes-Acosta A.E."/>
            <person name="Eklund D.M."/>
            <person name="Florent S.N."/>
            <person name="Flores-Sandoval E."/>
            <person name="Fujiyama A."/>
            <person name="Fukuzawa H."/>
            <person name="Galik B."/>
            <person name="Grimanelli D."/>
            <person name="Grimwood J."/>
            <person name="Grossniklaus U."/>
            <person name="Hamada T."/>
            <person name="Haseloff J."/>
            <person name="Hetherington A.J."/>
            <person name="Higo A."/>
            <person name="Hirakawa Y."/>
            <person name="Hundley H.N."/>
            <person name="Ikeda Y."/>
            <person name="Inoue K."/>
            <person name="Inoue S.I."/>
            <person name="Ishida S."/>
            <person name="Jia Q."/>
            <person name="Kakita M."/>
            <person name="Kanazawa T."/>
            <person name="Kawai Y."/>
            <person name="Kawashima T."/>
            <person name="Kennedy M."/>
            <person name="Kinose K."/>
            <person name="Kinoshita T."/>
            <person name="Kohara Y."/>
            <person name="Koide E."/>
            <person name="Komatsu K."/>
            <person name="Kopischke S."/>
            <person name="Kubo M."/>
            <person name="Kyozuka J."/>
            <person name="Lagercrantz U."/>
            <person name="Lin S.S."/>
            <person name="Lindquist E."/>
            <person name="Lipzen A.M."/>
            <person name="Lu C.W."/>
            <person name="De Luna E."/>
            <person name="Martienssen R.A."/>
            <person name="Minamino N."/>
            <person name="Mizutani M."/>
            <person name="Mizutani M."/>
            <person name="Mochizuki N."/>
            <person name="Monte I."/>
            <person name="Mosher R."/>
            <person name="Nagasaki H."/>
            <person name="Nakagami H."/>
            <person name="Naramoto S."/>
            <person name="Nishitani K."/>
            <person name="Ohtani M."/>
            <person name="Okamoto T."/>
            <person name="Okumura M."/>
            <person name="Phillips J."/>
            <person name="Pollak B."/>
            <person name="Reinders A."/>
            <person name="Rovekamp M."/>
            <person name="Sano R."/>
            <person name="Sawa S."/>
            <person name="Schmid M.W."/>
            <person name="Shirakawa M."/>
            <person name="Solano R."/>
            <person name="Spunde A."/>
            <person name="Suetsugu N."/>
            <person name="Sugano S."/>
            <person name="Sugiyama A."/>
            <person name="Sun R."/>
            <person name="Suzuki Y."/>
            <person name="Takenaka M."/>
            <person name="Takezawa D."/>
            <person name="Tomogane H."/>
            <person name="Tsuzuki M."/>
            <person name="Ueda T."/>
            <person name="Umeda M."/>
            <person name="Ward J.M."/>
            <person name="Watanabe Y."/>
            <person name="Yazaki K."/>
            <person name="Yokoyama R."/>
            <person name="Yoshitake Y."/>
            <person name="Yotsui I."/>
            <person name="Zachgo S."/>
            <person name="Schmutz J."/>
        </authorList>
    </citation>
    <scope>NUCLEOTIDE SEQUENCE [LARGE SCALE GENOMIC DNA]</scope>
    <source>
        <strain evidence="4">Tak-1</strain>
    </source>
</reference>
<dbReference type="InterPro" id="IPR007788">
    <property type="entry name" value="QCT"/>
</dbReference>
<organism evidence="3 4">
    <name type="scientific">Marchantia polymorpha</name>
    <name type="common">Common liverwort</name>
    <name type="synonym">Marchantia aquatica</name>
    <dbReference type="NCBI Taxonomy" id="3197"/>
    <lineage>
        <taxon>Eukaryota</taxon>
        <taxon>Viridiplantae</taxon>
        <taxon>Streptophyta</taxon>
        <taxon>Embryophyta</taxon>
        <taxon>Marchantiophyta</taxon>
        <taxon>Marchantiopsida</taxon>
        <taxon>Marchantiidae</taxon>
        <taxon>Marchantiales</taxon>
        <taxon>Marchantiaceae</taxon>
        <taxon>Marchantia</taxon>
    </lineage>
</organism>
<evidence type="ECO:0000313" key="3">
    <source>
        <dbReference type="EMBL" id="PTQ36602.1"/>
    </source>
</evidence>
<keyword evidence="2" id="KW-1133">Transmembrane helix</keyword>
<evidence type="ECO:0000256" key="2">
    <source>
        <dbReference type="SAM" id="Phobius"/>
    </source>
</evidence>
<dbReference type="GO" id="GO:0016603">
    <property type="term" value="F:glutaminyl-peptide cyclotransferase activity"/>
    <property type="evidence" value="ECO:0000318"/>
    <property type="project" value="GO_Central"/>
</dbReference>
<accession>A0A2R6WRX2</accession>
<protein>
    <recommendedName>
        <fullName evidence="5">Glutamine cyclotransferase</fullName>
    </recommendedName>
</protein>
<dbReference type="Gramene" id="Mp7g04980.1">
    <property type="protein sequence ID" value="Mp7g04980.1.cds"/>
    <property type="gene ID" value="Mp7g04980"/>
</dbReference>
<dbReference type="SUPFAM" id="SSF50969">
    <property type="entry name" value="YVTN repeat-like/Quinoprotein amine dehydrogenase"/>
    <property type="match status" value="1"/>
</dbReference>
<name>A0A2R6WRX2_MARPO</name>
<keyword evidence="2" id="KW-0812">Transmembrane</keyword>
<feature type="region of interest" description="Disordered" evidence="1">
    <location>
        <begin position="149"/>
        <end position="177"/>
    </location>
</feature>
<evidence type="ECO:0000313" key="4">
    <source>
        <dbReference type="Proteomes" id="UP000244005"/>
    </source>
</evidence>
<dbReference type="PANTHER" id="PTHR31270:SF1">
    <property type="entry name" value="GLUTAMINYL-PEPTIDE CYCLOTRANSFERASE"/>
    <property type="match status" value="1"/>
</dbReference>
<dbReference type="PANTHER" id="PTHR31270">
    <property type="entry name" value="GLUTAMINYL-PEPTIDE CYCLOTRANSFERASE"/>
    <property type="match status" value="1"/>
</dbReference>
<dbReference type="Pfam" id="PF05096">
    <property type="entry name" value="Glu_cyclase_2"/>
    <property type="match status" value="1"/>
</dbReference>
<evidence type="ECO:0008006" key="5">
    <source>
        <dbReference type="Google" id="ProtNLM"/>
    </source>
</evidence>
<evidence type="ECO:0000256" key="1">
    <source>
        <dbReference type="SAM" id="MobiDB-lite"/>
    </source>
</evidence>
<feature type="transmembrane region" description="Helical" evidence="2">
    <location>
        <begin position="113"/>
        <end position="133"/>
    </location>
</feature>
<dbReference type="EMBL" id="KZ772734">
    <property type="protein sequence ID" value="PTQ36602.1"/>
    <property type="molecule type" value="Genomic_DNA"/>
</dbReference>
<dbReference type="InterPro" id="IPR011044">
    <property type="entry name" value="Quino_amine_DH_bsu"/>
</dbReference>